<keyword evidence="5" id="KW-1185">Reference proteome</keyword>
<comment type="caution">
    <text evidence="4">The sequence shown here is derived from an EMBL/GenBank/DDBJ whole genome shotgun (WGS) entry which is preliminary data.</text>
</comment>
<dbReference type="PANTHER" id="PTHR24094">
    <property type="entry name" value="SECRETED PROTEIN"/>
    <property type="match status" value="1"/>
</dbReference>
<feature type="region of interest" description="Disordered" evidence="1">
    <location>
        <begin position="345"/>
        <end position="382"/>
    </location>
</feature>
<feature type="transmembrane region" description="Helical" evidence="2">
    <location>
        <begin position="55"/>
        <end position="77"/>
    </location>
</feature>
<feature type="transmembrane region" description="Helical" evidence="2">
    <location>
        <begin position="12"/>
        <end position="43"/>
    </location>
</feature>
<evidence type="ECO:0000256" key="2">
    <source>
        <dbReference type="SAM" id="Phobius"/>
    </source>
</evidence>
<feature type="domain" description="Excalibur calcium-binding" evidence="3">
    <location>
        <begin position="382"/>
        <end position="418"/>
    </location>
</feature>
<dbReference type="Pfam" id="PF05901">
    <property type="entry name" value="Excalibur"/>
    <property type="match status" value="1"/>
</dbReference>
<protein>
    <submittedName>
        <fullName evidence="4">Calcium-binding protein</fullName>
    </submittedName>
</protein>
<gene>
    <name evidence="4" type="ORF">B7R54_06960</name>
</gene>
<feature type="compositionally biased region" description="Low complexity" evidence="1">
    <location>
        <begin position="85"/>
        <end position="115"/>
    </location>
</feature>
<keyword evidence="2" id="KW-0472">Membrane</keyword>
<dbReference type="EMBL" id="NBWZ01000001">
    <property type="protein sequence ID" value="RFA08990.1"/>
    <property type="molecule type" value="Genomic_DNA"/>
</dbReference>
<feature type="compositionally biased region" description="Pro residues" evidence="1">
    <location>
        <begin position="360"/>
        <end position="378"/>
    </location>
</feature>
<evidence type="ECO:0000313" key="5">
    <source>
        <dbReference type="Proteomes" id="UP000256486"/>
    </source>
</evidence>
<dbReference type="InterPro" id="IPR011089">
    <property type="entry name" value="GmrSD_C"/>
</dbReference>
<proteinExistence type="predicted"/>
<accession>A0A3E0VHY3</accession>
<evidence type="ECO:0000256" key="1">
    <source>
        <dbReference type="SAM" id="MobiDB-lite"/>
    </source>
</evidence>
<dbReference type="Proteomes" id="UP000256486">
    <property type="component" value="Unassembled WGS sequence"/>
</dbReference>
<organism evidence="4 5">
    <name type="scientific">Subtercola boreus</name>
    <dbReference type="NCBI Taxonomy" id="120213"/>
    <lineage>
        <taxon>Bacteria</taxon>
        <taxon>Bacillati</taxon>
        <taxon>Actinomycetota</taxon>
        <taxon>Actinomycetes</taxon>
        <taxon>Micrococcales</taxon>
        <taxon>Microbacteriaceae</taxon>
        <taxon>Subtercola</taxon>
    </lineage>
</organism>
<evidence type="ECO:0000313" key="4">
    <source>
        <dbReference type="EMBL" id="RFA08990.1"/>
    </source>
</evidence>
<dbReference type="Pfam" id="PF07510">
    <property type="entry name" value="GmrSD_C"/>
    <property type="match status" value="1"/>
</dbReference>
<dbReference type="InterPro" id="IPR008613">
    <property type="entry name" value="Excalibur_Ca-bd_domain"/>
</dbReference>
<dbReference type="SMART" id="SM00894">
    <property type="entry name" value="Excalibur"/>
    <property type="match status" value="1"/>
</dbReference>
<keyword evidence="2" id="KW-0812">Transmembrane</keyword>
<reference evidence="4 5" key="1">
    <citation type="submission" date="2017-04" db="EMBL/GenBank/DDBJ databases">
        <title>Comparative genome analysis of Subtercola boreus.</title>
        <authorList>
            <person name="Cho Y.-J."/>
            <person name="Cho A."/>
            <person name="Kim O.-S."/>
            <person name="Lee J.-I."/>
        </authorList>
    </citation>
    <scope>NUCLEOTIDE SEQUENCE [LARGE SCALE GENOMIC DNA]</scope>
    <source>
        <strain evidence="4 5">K300</strain>
    </source>
</reference>
<dbReference type="AlphaFoldDB" id="A0A3E0VHY3"/>
<sequence length="419" mass="42532">MLTWIVGGVVTLLLLLFALAGGLGGFLIMLGLVAFLTGLYVVLTKRRSWARLPASRPIAAGVVAASLVLFGVGAGVATPVHPTPAAAEVGTSQSAATPSTSNSPTAPATPAATTAADDDLDPQTVTAPPEGSSVVAQNTSVTTGTAIAVLGTLAVKGRAPKTGYQRTAQFGEAWLDVDRNGCDTRNDILARDLTGVSLSGPCKVLTGVLADRYTGTTIDFLRGNTTSTLVQIDHVVALSDAWQTGAQQLTQAQRVTLANDPLNLWATDGATNQQKSDGDAATWLPPAKGFRCEYAARQISVKATYGLWVTPAEHDALAGILGACPDEPAVSSGFTPLAAASAVPAPAPAAPAPAVSVPAAPEPEPVAPEPVAPQPAPPADVSYRNCDAVRAAGAAPLHRGEPGYSSKLDRDGDGIACEG</sequence>
<evidence type="ECO:0000259" key="3">
    <source>
        <dbReference type="SMART" id="SM00894"/>
    </source>
</evidence>
<dbReference type="PANTHER" id="PTHR24094:SF15">
    <property type="entry name" value="AMP-DEPENDENT SYNTHETASE_LIGASE DOMAIN-CONTAINING PROTEIN-RELATED"/>
    <property type="match status" value="1"/>
</dbReference>
<feature type="region of interest" description="Disordered" evidence="1">
    <location>
        <begin position="85"/>
        <end position="138"/>
    </location>
</feature>
<dbReference type="RefSeq" id="WP_170151889.1">
    <property type="nucleotide sequence ID" value="NZ_NBWZ01000001.1"/>
</dbReference>
<feature type="region of interest" description="Disordered" evidence="1">
    <location>
        <begin position="394"/>
        <end position="419"/>
    </location>
</feature>
<name>A0A3E0VHY3_9MICO</name>
<keyword evidence="2" id="KW-1133">Transmembrane helix</keyword>